<keyword evidence="3" id="KW-0347">Helicase</keyword>
<protein>
    <submittedName>
        <fullName evidence="3">Ethylene-responsive Rna helicase</fullName>
    </submittedName>
</protein>
<reference evidence="3 4" key="1">
    <citation type="journal article" date="2020" name="bioRxiv">
        <title>Metabolic contributions of an alphaproteobacterial endosymbiont in the apicomplexan Cardiosporidium cionae.</title>
        <authorList>
            <person name="Hunter E.S."/>
            <person name="Paight C.J."/>
            <person name="Lane C.E."/>
        </authorList>
    </citation>
    <scope>NUCLEOTIDE SEQUENCE [LARGE SCALE GENOMIC DNA]</scope>
    <source>
        <strain evidence="3">ESH_2018</strain>
    </source>
</reference>
<evidence type="ECO:0000313" key="3">
    <source>
        <dbReference type="EMBL" id="KAF8818520.1"/>
    </source>
</evidence>
<keyword evidence="3" id="KW-0547">Nucleotide-binding</keyword>
<dbReference type="GO" id="GO:0004386">
    <property type="term" value="F:helicase activity"/>
    <property type="evidence" value="ECO:0007669"/>
    <property type="project" value="UniProtKB-KW"/>
</dbReference>
<dbReference type="Proteomes" id="UP000823046">
    <property type="component" value="Unassembled WGS sequence"/>
</dbReference>
<feature type="non-terminal residue" evidence="3">
    <location>
        <position position="1"/>
    </location>
</feature>
<evidence type="ECO:0000313" key="4">
    <source>
        <dbReference type="Proteomes" id="UP000823046"/>
    </source>
</evidence>
<dbReference type="Pfam" id="PF23469">
    <property type="entry name" value="KH_12"/>
    <property type="match status" value="1"/>
</dbReference>
<evidence type="ECO:0000259" key="2">
    <source>
        <dbReference type="PROSITE" id="PS51194"/>
    </source>
</evidence>
<dbReference type="CDD" id="cd22387">
    <property type="entry name" value="KH-I_DDX46_like"/>
    <property type="match status" value="1"/>
</dbReference>
<organism evidence="3 4">
    <name type="scientific">Cardiosporidium cionae</name>
    <dbReference type="NCBI Taxonomy" id="476202"/>
    <lineage>
        <taxon>Eukaryota</taxon>
        <taxon>Sar</taxon>
        <taxon>Alveolata</taxon>
        <taxon>Apicomplexa</taxon>
        <taxon>Aconoidasida</taxon>
        <taxon>Nephromycida</taxon>
        <taxon>Cardiosporidium</taxon>
    </lineage>
</organism>
<dbReference type="Gene3D" id="3.40.50.300">
    <property type="entry name" value="P-loop containing nucleotide triphosphate hydrolases"/>
    <property type="match status" value="1"/>
</dbReference>
<dbReference type="PROSITE" id="PS51194">
    <property type="entry name" value="HELICASE_CTER"/>
    <property type="match status" value="1"/>
</dbReference>
<dbReference type="SUPFAM" id="SSF52540">
    <property type="entry name" value="P-loop containing nucleoside triphosphate hydrolases"/>
    <property type="match status" value="1"/>
</dbReference>
<name>A0ABQ7J4P5_9APIC</name>
<gene>
    <name evidence="3" type="ORF">IE077_000281</name>
</gene>
<dbReference type="PANTHER" id="PTHR47958">
    <property type="entry name" value="ATP-DEPENDENT RNA HELICASE DBP3"/>
    <property type="match status" value="1"/>
</dbReference>
<dbReference type="InterPro" id="IPR001650">
    <property type="entry name" value="Helicase_C-like"/>
</dbReference>
<keyword evidence="3" id="KW-0378">Hydrolase</keyword>
<feature type="region of interest" description="Disordered" evidence="1">
    <location>
        <begin position="121"/>
        <end position="166"/>
    </location>
</feature>
<comment type="caution">
    <text evidence="3">The sequence shown here is derived from an EMBL/GenBank/DDBJ whole genome shotgun (WGS) entry which is preliminary data.</text>
</comment>
<dbReference type="EMBL" id="JADAQX010001065">
    <property type="protein sequence ID" value="KAF8818520.1"/>
    <property type="molecule type" value="Genomic_DNA"/>
</dbReference>
<proteinExistence type="predicted"/>
<evidence type="ECO:0000256" key="1">
    <source>
        <dbReference type="SAM" id="MobiDB-lite"/>
    </source>
</evidence>
<keyword evidence="4" id="KW-1185">Reference proteome</keyword>
<dbReference type="InterPro" id="IPR027417">
    <property type="entry name" value="P-loop_NTPase"/>
</dbReference>
<dbReference type="CDD" id="cd18787">
    <property type="entry name" value="SF2_C_DEAD"/>
    <property type="match status" value="1"/>
</dbReference>
<keyword evidence="3" id="KW-0067">ATP-binding</keyword>
<feature type="compositionally biased region" description="Basic and acidic residues" evidence="1">
    <location>
        <begin position="121"/>
        <end position="134"/>
    </location>
</feature>
<accession>A0ABQ7J4P5</accession>
<sequence>EGVKTILIATSVAARGLDVKAIVLVINYNAPDHLEDYVHRIGRTGRAGNLGVAYTFITPQESEKAEDLVKVLRQSGQEIPAELQSLADAFKLQCNMGIATAYRGKGFGGRGFKFTSSEKSRLQVERQAAKKELGMDEEEEETPSLEGGTGEGEGPSAGSLESSIPPPTTVEAAAAAAAAMAAGALAAQTPFGFSSSLGANTVAPFSSLGGLKGPVEGLPSLSLSSASLTSQMAGAEAVAGFINDSVMSAAARAKALADSIRQQELAQKNGGTVAVPPPEKSLDDQAEAMARTLVAHITDETQKERQFQLMKISIKDTLTKSRGLALNGMPSAGPGGQSNLAGLTGQPLPTLGKIPGLSPLAFMDPNTGNFVDEMDINDYPQQARYKITHKEVLSRISEESGAVCQIKGQYIAPEQARSMVPGMKRLYIEIVGNPPIAIQRAKHELRLFMESISMRQLNYTSNQRQVGRYSVV</sequence>
<feature type="domain" description="Helicase C-terminal" evidence="2">
    <location>
        <begin position="1"/>
        <end position="87"/>
    </location>
</feature>
<dbReference type="InterPro" id="IPR056149">
    <property type="entry name" value="PRP5/DDX46/KHDC4_KH"/>
</dbReference>
<dbReference type="Pfam" id="PF00271">
    <property type="entry name" value="Helicase_C"/>
    <property type="match status" value="1"/>
</dbReference>